<gene>
    <name evidence="5" type="ORF">G2W53_027745</name>
</gene>
<dbReference type="CDD" id="cd06222">
    <property type="entry name" value="RNase_H_like"/>
    <property type="match status" value="1"/>
</dbReference>
<dbReference type="GO" id="GO:0008270">
    <property type="term" value="F:zinc ion binding"/>
    <property type="evidence" value="ECO:0007669"/>
    <property type="project" value="UniProtKB-KW"/>
</dbReference>
<dbReference type="CDD" id="cd01650">
    <property type="entry name" value="RT_nLTR_like"/>
    <property type="match status" value="1"/>
</dbReference>
<evidence type="ECO:0000259" key="4">
    <source>
        <dbReference type="PROSITE" id="PS50878"/>
    </source>
</evidence>
<evidence type="ECO:0000256" key="1">
    <source>
        <dbReference type="PROSITE-ProRule" id="PRU00047"/>
    </source>
</evidence>
<dbReference type="Pfam" id="PF00078">
    <property type="entry name" value="RVT_1"/>
    <property type="match status" value="1"/>
</dbReference>
<dbReference type="InterPro" id="IPR001878">
    <property type="entry name" value="Znf_CCHC"/>
</dbReference>
<evidence type="ECO:0000313" key="5">
    <source>
        <dbReference type="EMBL" id="KAF7822290.1"/>
    </source>
</evidence>
<dbReference type="Gene3D" id="3.30.420.10">
    <property type="entry name" value="Ribonuclease H-like superfamily/Ribonuclease H"/>
    <property type="match status" value="1"/>
</dbReference>
<sequence>MELTEKPRRTCRAANKRTIEREIVMGFAVLGSSERNAGFVVESGGATNGWQFEEASGDGSIGRRNAMKLWRARKIPMKRRTMREGLRERKSHGREVSGMGKEDGDEVGWLIDRCRGVDCSCLFSFGGKCGVRGFMEMQEDEVQLVWNQEEVREEFKHLLIGKILTQKVLNRNAVMTMIRKGWNVRDGVNIGEVRGVFAVEDPLVEKSICRSFLRVGVEVDVDKPLRKGMWITGSKGKRHWIYFKYERLQNYCYGCGMLGHERRMCGNRRDDNGGKEEEGYGPGLGVPSAKEIKGAVCIVKKEYEEWYQDKVDDKQDKSRKEEGMREEKVKGKGKEKFESGEDIKMKEGNWVDVNNGSWKGERRSYEDVSMSRIMRNIKSAVLKGDCSTSIGKEDSWRSWDGKGVEGRVKGCRDLVLRSPEYFVEMPQEDREGGEDTVMQKVVEEEELAENLRKVAIKRKEEEARCNAELKRMKREVYVIEKEEFAEGKDELIISEKRRRKKKMSKVVLESFQLIEVPISLGNWDGKKMEVEGFEFQASSVKGDVAEGKELKKLCRKFNPSIVFLMETRMNSKKMEKVRKKCSVLSTSFYVDAVGKSGGLALWWSDEVAIRHMSGSKNIINGLVESKLLEDSCYFSFVYGAPMKSEKIGVWNRIRRLKPVDGKVWFCLGDFNDILSNAEKSGGRIRSTGSLLEFQNLVFDCDWVDLGFKGSMFTWSNKQLEHEEIKERLDRCFCNLVARELFQNAQVINLEAIGSDHSPLIVDLNIVDTGWKWDKEGVDGEAIMLRKRLEKCSVVLKEWSRKVFPNNLKEIEKLTYKLSVCRNDMMTMEKRVEDYFGGLFKSVGRRDMSYVLSFVEKGVSEEDNDGLLKDVIDEEIKRATFELGALKAPGPDGYSGKFFHSSWDIVGKQVIETVKGFFNMRGSLERLNETNIVVIPKIDKPEFVTQYRPISLCNFTYKIISKVMVNRLRNLLPKLVSEQQRAFMKGRLIQDNIVIAHEVYHYLKNRANGGRFELAMKIDMAKAYDRVEWDFLEQVLLKLGFCVGWVDRVMACVKSVDYNVLVGGRKVADFKPGRGLRQGDPLSPCLFILVADVLSSMLNKAVFEGRLCGIRLARNLIAGRETLEKGLGWRLGNGEKIKVWGDKWIPALSSFCLSSPVPGVDWENVAVSSIIQNGSWKLDGIKNFLTVKELDAIRSMPIPSLGSEDVRVWVNERNGAYSVKSGYLVAKRALEKDVVSKASSSFVVPKELWVAIWKLKVAEKVKHFIWRLCTNSLPTMVNLVKRRCNVKSCCPVCSLEEESSEHLLLFCKWTEMVWYGSLFCARWDRFEVKRVEIWWCNLLLGENRVDDWIAALFAYTCWHIWKARCCLVFEHADVDASFVIQRSFAAAAEFWNGNGLVKNGGGLVKDAGVIDRWCLPATDHFKINCDASFLVESGSAGLGILVRDSKGNMICGRNMRVNAFSVNVAEALALREALKTGLSLQLCNFSVESDCKCLVEAVNNKDVSWDWSCSELVKEILLLCGQLKWPPVNHIGRNANKAADWIAKIAVRRLCPLSWESFPPPSLGLILVEDCGSDRIGVG</sequence>
<dbReference type="GO" id="GO:0004523">
    <property type="term" value="F:RNA-DNA hybrid ribonuclease activity"/>
    <property type="evidence" value="ECO:0007669"/>
    <property type="project" value="InterPro"/>
</dbReference>
<dbReference type="Pfam" id="PF03372">
    <property type="entry name" value="Exo_endo_phos"/>
    <property type="match status" value="1"/>
</dbReference>
<dbReference type="Gene3D" id="3.60.10.10">
    <property type="entry name" value="Endonuclease/exonuclease/phosphatase"/>
    <property type="match status" value="1"/>
</dbReference>
<evidence type="ECO:0000313" key="6">
    <source>
        <dbReference type="Proteomes" id="UP000634136"/>
    </source>
</evidence>
<dbReference type="PROSITE" id="PS50878">
    <property type="entry name" value="RT_POL"/>
    <property type="match status" value="1"/>
</dbReference>
<evidence type="ECO:0000259" key="3">
    <source>
        <dbReference type="PROSITE" id="PS50158"/>
    </source>
</evidence>
<dbReference type="EMBL" id="JAAIUW010000008">
    <property type="protein sequence ID" value="KAF7822290.1"/>
    <property type="molecule type" value="Genomic_DNA"/>
</dbReference>
<dbReference type="InterPro" id="IPR012337">
    <property type="entry name" value="RNaseH-like_sf"/>
</dbReference>
<dbReference type="InterPro" id="IPR025836">
    <property type="entry name" value="Zn_knuckle_CX2CX4HX4C"/>
</dbReference>
<keyword evidence="5" id="KW-0548">Nucleotidyltransferase</keyword>
<dbReference type="InterPro" id="IPR005135">
    <property type="entry name" value="Endo/exonuclease/phosphatase"/>
</dbReference>
<dbReference type="GO" id="GO:0003964">
    <property type="term" value="F:RNA-directed DNA polymerase activity"/>
    <property type="evidence" value="ECO:0007669"/>
    <property type="project" value="UniProtKB-KW"/>
</dbReference>
<protein>
    <submittedName>
        <fullName evidence="5">Reverse transcriptase</fullName>
    </submittedName>
</protein>
<feature type="domain" description="Reverse transcriptase" evidence="4">
    <location>
        <begin position="915"/>
        <end position="1166"/>
    </location>
</feature>
<keyword evidence="5" id="KW-0808">Transferase</keyword>
<dbReference type="SUPFAM" id="SSF56219">
    <property type="entry name" value="DNase I-like"/>
    <property type="match status" value="1"/>
</dbReference>
<feature type="domain" description="CCHC-type" evidence="3">
    <location>
        <begin position="252"/>
        <end position="265"/>
    </location>
</feature>
<dbReference type="PANTHER" id="PTHR46890:SF48">
    <property type="entry name" value="RNA-DIRECTED DNA POLYMERASE"/>
    <property type="match status" value="1"/>
</dbReference>
<accession>A0A834WGB1</accession>
<keyword evidence="6" id="KW-1185">Reference proteome</keyword>
<evidence type="ECO:0000256" key="2">
    <source>
        <dbReference type="SAM" id="MobiDB-lite"/>
    </source>
</evidence>
<feature type="region of interest" description="Disordered" evidence="2">
    <location>
        <begin position="311"/>
        <end position="336"/>
    </location>
</feature>
<dbReference type="Pfam" id="PF13966">
    <property type="entry name" value="zf-RVT"/>
    <property type="match status" value="1"/>
</dbReference>
<keyword evidence="1" id="KW-0479">Metal-binding</keyword>
<dbReference type="InterPro" id="IPR000477">
    <property type="entry name" value="RT_dom"/>
</dbReference>
<dbReference type="Proteomes" id="UP000634136">
    <property type="component" value="Unassembled WGS sequence"/>
</dbReference>
<dbReference type="OrthoDB" id="1906820at2759"/>
<dbReference type="InterPro" id="IPR044730">
    <property type="entry name" value="RNase_H-like_dom_plant"/>
</dbReference>
<dbReference type="SUPFAM" id="SSF56672">
    <property type="entry name" value="DNA/RNA polymerases"/>
    <property type="match status" value="1"/>
</dbReference>
<dbReference type="InterPro" id="IPR026960">
    <property type="entry name" value="RVT-Znf"/>
</dbReference>
<dbReference type="InterPro" id="IPR043502">
    <property type="entry name" value="DNA/RNA_pol_sf"/>
</dbReference>
<dbReference type="InterPro" id="IPR002156">
    <property type="entry name" value="RNaseH_domain"/>
</dbReference>
<dbReference type="InterPro" id="IPR036397">
    <property type="entry name" value="RNaseH_sf"/>
</dbReference>
<dbReference type="Pfam" id="PF14392">
    <property type="entry name" value="zf-CCHC_4"/>
    <property type="match status" value="1"/>
</dbReference>
<keyword evidence="5" id="KW-0695">RNA-directed DNA polymerase</keyword>
<dbReference type="InterPro" id="IPR052343">
    <property type="entry name" value="Retrotransposon-Effector_Assoc"/>
</dbReference>
<proteinExistence type="predicted"/>
<keyword evidence="1" id="KW-0863">Zinc-finger</keyword>
<dbReference type="Pfam" id="PF13456">
    <property type="entry name" value="RVT_3"/>
    <property type="match status" value="1"/>
</dbReference>
<dbReference type="GO" id="GO:0003676">
    <property type="term" value="F:nucleic acid binding"/>
    <property type="evidence" value="ECO:0007669"/>
    <property type="project" value="InterPro"/>
</dbReference>
<name>A0A834WGB1_9FABA</name>
<dbReference type="PANTHER" id="PTHR46890">
    <property type="entry name" value="NON-LTR RETROLELEMENT REVERSE TRANSCRIPTASE-LIKE PROTEIN-RELATED"/>
    <property type="match status" value="1"/>
</dbReference>
<keyword evidence="1" id="KW-0862">Zinc</keyword>
<dbReference type="InterPro" id="IPR036691">
    <property type="entry name" value="Endo/exonu/phosph_ase_sf"/>
</dbReference>
<comment type="caution">
    <text evidence="5">The sequence shown here is derived from an EMBL/GenBank/DDBJ whole genome shotgun (WGS) entry which is preliminary data.</text>
</comment>
<dbReference type="SUPFAM" id="SSF53098">
    <property type="entry name" value="Ribonuclease H-like"/>
    <property type="match status" value="1"/>
</dbReference>
<reference evidence="5" key="1">
    <citation type="submission" date="2020-09" db="EMBL/GenBank/DDBJ databases">
        <title>Genome-Enabled Discovery of Anthraquinone Biosynthesis in Senna tora.</title>
        <authorList>
            <person name="Kang S.-H."/>
            <person name="Pandey R.P."/>
            <person name="Lee C.-M."/>
            <person name="Sim J.-S."/>
            <person name="Jeong J.-T."/>
            <person name="Choi B.-S."/>
            <person name="Jung M."/>
            <person name="Ginzburg D."/>
            <person name="Zhao K."/>
            <person name="Won S.Y."/>
            <person name="Oh T.-J."/>
            <person name="Yu Y."/>
            <person name="Kim N.-H."/>
            <person name="Lee O.R."/>
            <person name="Lee T.-H."/>
            <person name="Bashyal P."/>
            <person name="Kim T.-S."/>
            <person name="Lee W.-H."/>
            <person name="Kawkins C."/>
            <person name="Kim C.-K."/>
            <person name="Kim J.S."/>
            <person name="Ahn B.O."/>
            <person name="Rhee S.Y."/>
            <person name="Sohng J.K."/>
        </authorList>
    </citation>
    <scope>NUCLEOTIDE SEQUENCE</scope>
    <source>
        <tissue evidence="5">Leaf</tissue>
    </source>
</reference>
<organism evidence="5 6">
    <name type="scientific">Senna tora</name>
    <dbReference type="NCBI Taxonomy" id="362788"/>
    <lineage>
        <taxon>Eukaryota</taxon>
        <taxon>Viridiplantae</taxon>
        <taxon>Streptophyta</taxon>
        <taxon>Embryophyta</taxon>
        <taxon>Tracheophyta</taxon>
        <taxon>Spermatophyta</taxon>
        <taxon>Magnoliopsida</taxon>
        <taxon>eudicotyledons</taxon>
        <taxon>Gunneridae</taxon>
        <taxon>Pentapetalae</taxon>
        <taxon>rosids</taxon>
        <taxon>fabids</taxon>
        <taxon>Fabales</taxon>
        <taxon>Fabaceae</taxon>
        <taxon>Caesalpinioideae</taxon>
        <taxon>Cassia clade</taxon>
        <taxon>Senna</taxon>
    </lineage>
</organism>
<dbReference type="PROSITE" id="PS50158">
    <property type="entry name" value="ZF_CCHC"/>
    <property type="match status" value="1"/>
</dbReference>